<dbReference type="Gene3D" id="3.40.50.2000">
    <property type="entry name" value="Glycogen Phosphorylase B"/>
    <property type="match status" value="2"/>
</dbReference>
<evidence type="ECO:0000313" key="2">
    <source>
        <dbReference type="EMBL" id="PLX61338.1"/>
    </source>
</evidence>
<dbReference type="PANTHER" id="PTHR12526:SF622">
    <property type="entry name" value="GLYCOSYLTRANSFERASE (GROUP I)"/>
    <property type="match status" value="1"/>
</dbReference>
<reference evidence="2 3" key="1">
    <citation type="submission" date="2017-11" db="EMBL/GenBank/DDBJ databases">
        <title>Genome-resolved metagenomics identifies genetic mobility, metabolic interactions, and unexpected diversity in perchlorate-reducing communities.</title>
        <authorList>
            <person name="Barnum T.P."/>
            <person name="Figueroa I.A."/>
            <person name="Carlstrom C.I."/>
            <person name="Lucas L.N."/>
            <person name="Engelbrektson A.L."/>
            <person name="Coates J.D."/>
        </authorList>
    </citation>
    <scope>NUCLEOTIDE SEQUENCE [LARGE SCALE GENOMIC DNA]</scope>
    <source>
        <strain evidence="2">BM301</strain>
    </source>
</reference>
<comment type="caution">
    <text evidence="2">The sequence shown here is derived from an EMBL/GenBank/DDBJ whole genome shotgun (WGS) entry which is preliminary data.</text>
</comment>
<dbReference type="Pfam" id="PF13692">
    <property type="entry name" value="Glyco_trans_1_4"/>
    <property type="match status" value="1"/>
</dbReference>
<dbReference type="EMBL" id="PKUN01000018">
    <property type="protein sequence ID" value="PLX61338.1"/>
    <property type="molecule type" value="Genomic_DNA"/>
</dbReference>
<dbReference type="AlphaFoldDB" id="A0A2N6CVW2"/>
<dbReference type="SUPFAM" id="SSF53756">
    <property type="entry name" value="UDP-Glycosyltransferase/glycogen phosphorylase"/>
    <property type="match status" value="1"/>
</dbReference>
<evidence type="ECO:0000259" key="1">
    <source>
        <dbReference type="Pfam" id="PF13579"/>
    </source>
</evidence>
<evidence type="ECO:0000313" key="3">
    <source>
        <dbReference type="Proteomes" id="UP000235015"/>
    </source>
</evidence>
<sequence>MKIFVVTQYFWPETFIINDLVMHLNNQGHDVTVLTGKPNYPDGVVFDGYSEEGVLHEKYGGVIDIFRVPLRTRKTGCSRDLILNYFSFVWSGLRYFSKLVKGREADAILVFAPSPITSAIAAVPLKLMKNAHLAIWVQDLWPQSLAATGHVNNPLLLSMMGCLVRAIYYFADSLLVQSRAFYEPVARLASDDKIVYYPNSIDDPSRVERKTGALPTELSSLLHNKFCIVFAGNIGAAQSVETIVQATLLLKDHDDIRVVMVGSGSRLGWVREKKEALQLDNIYLAGRFPMQVMPEIYQDAAGLIVTLKNETIFSLTVPSKVQAYLAAGKPIIAALNGEGAKIIEESGAGLVCAAEDAKALANAIITLYEMNEASRGQMGNNGYAYFLEHFEMGRQATRLIKVLEQRMTSKERER</sequence>
<dbReference type="InterPro" id="IPR028098">
    <property type="entry name" value="Glyco_trans_4-like_N"/>
</dbReference>
<keyword evidence="2" id="KW-0808">Transferase</keyword>
<accession>A0A2N6CVW2</accession>
<proteinExistence type="predicted"/>
<dbReference type="Proteomes" id="UP000235015">
    <property type="component" value="Unassembled WGS sequence"/>
</dbReference>
<dbReference type="GO" id="GO:0016757">
    <property type="term" value="F:glycosyltransferase activity"/>
    <property type="evidence" value="ECO:0007669"/>
    <property type="project" value="UniProtKB-ARBA"/>
</dbReference>
<feature type="domain" description="Glycosyltransferase subfamily 4-like N-terminal" evidence="1">
    <location>
        <begin position="18"/>
        <end position="199"/>
    </location>
</feature>
<protein>
    <submittedName>
        <fullName evidence="2">Glycosyltransferase WbuB</fullName>
    </submittedName>
</protein>
<dbReference type="Pfam" id="PF13579">
    <property type="entry name" value="Glyco_trans_4_4"/>
    <property type="match status" value="1"/>
</dbReference>
<dbReference type="RefSeq" id="WP_273439501.1">
    <property type="nucleotide sequence ID" value="NZ_PKUN01000018.1"/>
</dbReference>
<gene>
    <name evidence="2" type="ORF">C0630_11215</name>
</gene>
<dbReference type="CDD" id="cd03794">
    <property type="entry name" value="GT4_WbuB-like"/>
    <property type="match status" value="1"/>
</dbReference>
<dbReference type="PANTHER" id="PTHR12526">
    <property type="entry name" value="GLYCOSYLTRANSFERASE"/>
    <property type="match status" value="1"/>
</dbReference>
<name>A0A2N6CVW2_9GAMM</name>
<organism evidence="2 3">
    <name type="scientific">Sedimenticola selenatireducens</name>
    <dbReference type="NCBI Taxonomy" id="191960"/>
    <lineage>
        <taxon>Bacteria</taxon>
        <taxon>Pseudomonadati</taxon>
        <taxon>Pseudomonadota</taxon>
        <taxon>Gammaproteobacteria</taxon>
        <taxon>Chromatiales</taxon>
        <taxon>Sedimenticolaceae</taxon>
        <taxon>Sedimenticola</taxon>
    </lineage>
</organism>